<comment type="subcellular location">
    <subcellularLocation>
        <location evidence="2 12">Bacterial flagellum basal body</location>
    </subcellularLocation>
    <subcellularLocation>
        <location evidence="3">Cell membrane</location>
        <topology evidence="3">Multi-pass membrane protein</topology>
    </subcellularLocation>
</comment>
<dbReference type="PRINTS" id="PR01009">
    <property type="entry name" value="FLGMRINGFLIF"/>
</dbReference>
<keyword evidence="17" id="KW-0966">Cell projection</keyword>
<evidence type="ECO:0000256" key="8">
    <source>
        <dbReference type="ARBA" id="ARBA00022989"/>
    </source>
</evidence>
<evidence type="ECO:0000256" key="4">
    <source>
        <dbReference type="ARBA" id="ARBA00007971"/>
    </source>
</evidence>
<keyword evidence="8 14" id="KW-1133">Transmembrane helix</keyword>
<evidence type="ECO:0000313" key="17">
    <source>
        <dbReference type="EMBL" id="GAA4651917.1"/>
    </source>
</evidence>
<dbReference type="PIRSF" id="PIRSF004862">
    <property type="entry name" value="FliF"/>
    <property type="match status" value="1"/>
</dbReference>
<evidence type="ECO:0000313" key="18">
    <source>
        <dbReference type="Proteomes" id="UP001500604"/>
    </source>
</evidence>
<dbReference type="EMBL" id="BAABFL010000465">
    <property type="protein sequence ID" value="GAA4651917.1"/>
    <property type="molecule type" value="Genomic_DNA"/>
</dbReference>
<feature type="domain" description="Flagellar M-ring C-terminal" evidence="16">
    <location>
        <begin position="272"/>
        <end position="427"/>
    </location>
</feature>
<protein>
    <recommendedName>
        <fullName evidence="5 12">Flagellar M-ring protein</fullName>
    </recommendedName>
</protein>
<feature type="region of interest" description="Disordered" evidence="13">
    <location>
        <begin position="319"/>
        <end position="340"/>
    </location>
</feature>
<feature type="region of interest" description="Disordered" evidence="13">
    <location>
        <begin position="480"/>
        <end position="515"/>
    </location>
</feature>
<comment type="similarity">
    <text evidence="4 12">Belongs to the FliF family.</text>
</comment>
<keyword evidence="10 12" id="KW-0975">Bacterial flagellum</keyword>
<comment type="function">
    <text evidence="1 12">The M ring may be actively involved in energy transduction.</text>
</comment>
<evidence type="ECO:0000256" key="2">
    <source>
        <dbReference type="ARBA" id="ARBA00004117"/>
    </source>
</evidence>
<evidence type="ECO:0000256" key="11">
    <source>
        <dbReference type="ARBA" id="ARBA00025936"/>
    </source>
</evidence>
<dbReference type="InterPro" id="IPR013556">
    <property type="entry name" value="Flag_M-ring_C"/>
</dbReference>
<keyword evidence="17" id="KW-0969">Cilium</keyword>
<keyword evidence="18" id="KW-1185">Reference proteome</keyword>
<evidence type="ECO:0000256" key="9">
    <source>
        <dbReference type="ARBA" id="ARBA00023136"/>
    </source>
</evidence>
<feature type="domain" description="Flagellar M-ring N-terminal" evidence="15">
    <location>
        <begin position="64"/>
        <end position="237"/>
    </location>
</feature>
<comment type="subunit">
    <text evidence="11">The basal body constitutes a major portion of the flagellar organelle and consists of four rings (L,P,S, and M) mounted on a central rod. The M ring is integral to the inner membrane of the cell and may be connected to the flagellar rod via the S ring. The S (supramembrane ring) lies just distal to the M ring. The L and P rings lie in the outer membrane and the periplasmic space, respectively.</text>
</comment>
<evidence type="ECO:0000256" key="5">
    <source>
        <dbReference type="ARBA" id="ARBA00017949"/>
    </source>
</evidence>
<dbReference type="PANTHER" id="PTHR30046">
    <property type="entry name" value="FLAGELLAR M-RING PROTEIN"/>
    <property type="match status" value="1"/>
</dbReference>
<dbReference type="Proteomes" id="UP001500604">
    <property type="component" value="Unassembled WGS sequence"/>
</dbReference>
<comment type="caution">
    <text evidence="17">The sequence shown here is derived from an EMBL/GenBank/DDBJ whole genome shotgun (WGS) entry which is preliminary data.</text>
</comment>
<keyword evidence="9 14" id="KW-0472">Membrane</keyword>
<evidence type="ECO:0000256" key="12">
    <source>
        <dbReference type="PIRNR" id="PIRNR004862"/>
    </source>
</evidence>
<evidence type="ECO:0000256" key="13">
    <source>
        <dbReference type="SAM" id="MobiDB-lite"/>
    </source>
</evidence>
<keyword evidence="17" id="KW-0282">Flagellum</keyword>
<evidence type="ECO:0000256" key="14">
    <source>
        <dbReference type="SAM" id="Phobius"/>
    </source>
</evidence>
<keyword evidence="6" id="KW-1003">Cell membrane</keyword>
<dbReference type="PANTHER" id="PTHR30046:SF0">
    <property type="entry name" value="FLAGELLAR M-RING PROTEIN"/>
    <property type="match status" value="1"/>
</dbReference>
<name>A0ABP8VAB1_9GAMM</name>
<evidence type="ECO:0000256" key="1">
    <source>
        <dbReference type="ARBA" id="ARBA00003820"/>
    </source>
</evidence>
<reference evidence="18" key="1">
    <citation type="journal article" date="2019" name="Int. J. Syst. Evol. Microbiol.">
        <title>The Global Catalogue of Microorganisms (GCM) 10K type strain sequencing project: providing services to taxonomists for standard genome sequencing and annotation.</title>
        <authorList>
            <consortium name="The Broad Institute Genomics Platform"/>
            <consortium name="The Broad Institute Genome Sequencing Center for Infectious Disease"/>
            <person name="Wu L."/>
            <person name="Ma J."/>
        </authorList>
    </citation>
    <scope>NUCLEOTIDE SEQUENCE [LARGE SCALE GENOMIC DNA]</scope>
    <source>
        <strain evidence="18">JCM 17805</strain>
    </source>
</reference>
<dbReference type="InterPro" id="IPR000067">
    <property type="entry name" value="FlgMring_FliF"/>
</dbReference>
<feature type="transmembrane region" description="Helical" evidence="14">
    <location>
        <begin position="41"/>
        <end position="62"/>
    </location>
</feature>
<accession>A0ABP8VAB1</accession>
<dbReference type="Gene3D" id="3.30.300.30">
    <property type="match status" value="1"/>
</dbReference>
<dbReference type="Pfam" id="PF08345">
    <property type="entry name" value="YscJ_FliF_C"/>
    <property type="match status" value="1"/>
</dbReference>
<organism evidence="17 18">
    <name type="scientific">Kistimonas scapharcae</name>
    <dbReference type="NCBI Taxonomy" id="1036133"/>
    <lineage>
        <taxon>Bacteria</taxon>
        <taxon>Pseudomonadati</taxon>
        <taxon>Pseudomonadota</taxon>
        <taxon>Gammaproteobacteria</taxon>
        <taxon>Oceanospirillales</taxon>
        <taxon>Endozoicomonadaceae</taxon>
        <taxon>Kistimonas</taxon>
    </lineage>
</organism>
<dbReference type="InterPro" id="IPR043427">
    <property type="entry name" value="YscJ/FliF"/>
</dbReference>
<evidence type="ECO:0000256" key="3">
    <source>
        <dbReference type="ARBA" id="ARBA00004651"/>
    </source>
</evidence>
<keyword evidence="7 14" id="KW-0812">Transmembrane</keyword>
<dbReference type="NCBIfam" id="TIGR00206">
    <property type="entry name" value="fliF"/>
    <property type="match status" value="1"/>
</dbReference>
<dbReference type="InterPro" id="IPR045851">
    <property type="entry name" value="AMP-bd_C_sf"/>
</dbReference>
<dbReference type="Pfam" id="PF01514">
    <property type="entry name" value="YscJ_FliF"/>
    <property type="match status" value="1"/>
</dbReference>
<evidence type="ECO:0000256" key="10">
    <source>
        <dbReference type="ARBA" id="ARBA00023143"/>
    </source>
</evidence>
<proteinExistence type="inferred from homology"/>
<feature type="transmembrane region" description="Helical" evidence="14">
    <location>
        <begin position="449"/>
        <end position="471"/>
    </location>
</feature>
<evidence type="ECO:0000259" key="15">
    <source>
        <dbReference type="Pfam" id="PF01514"/>
    </source>
</evidence>
<evidence type="ECO:0000259" key="16">
    <source>
        <dbReference type="Pfam" id="PF08345"/>
    </source>
</evidence>
<dbReference type="InterPro" id="IPR006182">
    <property type="entry name" value="FliF_N_dom"/>
</dbReference>
<sequence length="552" mass="61262">MTIATMAETHTTGQAGRRVRDAWHSLQQQLALFRRPENRRLTVGLLFGAAFLAIVTVTWLWWQDRDYRPLYGRQEQYDAGVVIDQLDKAGIAYRVHPDTGQVMVRSAELPEARMALAAGGIAPSLPEGRALLTESPPLGISHFMERQRYIAAIEGELARTIMTLQPVRSARVHLAIPEQTVFLRQSPEPRASVVLELSAGARLTPLQIEGIVNLVAGSIANLDRNNISVVDQLGAPISDELDETTLLSEARRQLQYQSDIERRLETRVLRLLAPLVGNGNVRVQVSAELDMTSGEQTRESYSPDNEAVRSESMQQLVSGNELPTGTPGALENVQDTTGKTSVQEKQYVRNYEVDRTVSREQRLPGELRRLTVAVLLNTRQAVQKTKETQDAQPWSDEELGRMTVLVKQAVGYTAGRGDQVSVESLPFVTEAQNNLEKVNWWQQPAMITWGGRVILALIIVLLLLVGLRPLVRRWLQTRHPPGKVTAQSGPGSEGSVDDMSGLSESPAATEMPYDDDAVGFQHRVETLKQLARQEPGKVAHVLRQWLSEKPAS</sequence>
<evidence type="ECO:0000256" key="7">
    <source>
        <dbReference type="ARBA" id="ARBA00022692"/>
    </source>
</evidence>
<gene>
    <name evidence="17" type="primary">fliF_2</name>
    <name evidence="17" type="ORF">GCM10023116_42010</name>
</gene>
<evidence type="ECO:0000256" key="6">
    <source>
        <dbReference type="ARBA" id="ARBA00022475"/>
    </source>
</evidence>